<reference evidence="2" key="1">
    <citation type="submission" date="2021-01" db="EMBL/GenBank/DDBJ databases">
        <authorList>
            <person name="Corre E."/>
            <person name="Pelletier E."/>
            <person name="Niang G."/>
            <person name="Scheremetjew M."/>
            <person name="Finn R."/>
            <person name="Kale V."/>
            <person name="Holt S."/>
            <person name="Cochrane G."/>
            <person name="Meng A."/>
            <person name="Brown T."/>
            <person name="Cohen L."/>
        </authorList>
    </citation>
    <scope>NUCLEOTIDE SEQUENCE</scope>
    <source>
        <strain evidence="2">CCMP1897</strain>
    </source>
</reference>
<accession>A0A7S3UF16</accession>
<name>A0A7S3UF16_9CHLO</name>
<organism evidence="2">
    <name type="scientific">Picocystis salinarum</name>
    <dbReference type="NCBI Taxonomy" id="88271"/>
    <lineage>
        <taxon>Eukaryota</taxon>
        <taxon>Viridiplantae</taxon>
        <taxon>Chlorophyta</taxon>
        <taxon>Picocystophyceae</taxon>
        <taxon>Picocystales</taxon>
        <taxon>Picocystaceae</taxon>
        <taxon>Picocystis</taxon>
    </lineage>
</organism>
<proteinExistence type="predicted"/>
<dbReference type="AlphaFoldDB" id="A0A7S3UF16"/>
<protein>
    <submittedName>
        <fullName evidence="2">Uncharacterized protein</fullName>
    </submittedName>
</protein>
<evidence type="ECO:0000256" key="1">
    <source>
        <dbReference type="SAM" id="MobiDB-lite"/>
    </source>
</evidence>
<feature type="region of interest" description="Disordered" evidence="1">
    <location>
        <begin position="1"/>
        <end position="24"/>
    </location>
</feature>
<gene>
    <name evidence="2" type="ORF">PSAL00342_LOCUS6429</name>
</gene>
<sequence length="582" mass="66298">MDNEERSVEDPMGTPQPDSTTPKDILTVKTVSDYLEKFNAESFLTDTSRAFMKEVGESVSSDYLKLQKNLLSVRPSTPKQLVTCTFMQNELNLVPKEWNGLKIQNRKGRFKGVWSLMSIDMEGKKDKQWYMHNVRTQESRYIPSLEQVFAILHLKHPRKCMPLYQIALREVYSMLQEDTSWVMPGKRLVFLSMRHVRTVKGMGKKVETDPHAVSPVQEDSQPNFQSLPSWCHKCMNHENKKQLLETSSKNWKVALAIEWRAQNLRSSLEPLGSRLKLVARILSESHQTVNCLSPSENSTLVHKALVTQYGLVPIDIKGRSKDTEPSRLKVAHHLWLLMMLKEEPSSLPPPLDVLTTLWEKLLAEAENEGAESSVAQNYNLCVQKVDLRSLCRVCCPSYSLASPETGDHGIGNIAQSNDLEVVAPCLLNARQDAHNYLHRRKRQRQEDVAQKNAPRISRVPPHPLCFMFVPFLVKEQVAVVIPMAKVTLGEETTWSSVKAQDTPVSSHISFLWQTFEEKGGLIHSSFQDEPWLMNQVGVQFPRLIFLWDGLDTLLPLIGQELFEGLEEALGRIETSKPDINKK</sequence>
<evidence type="ECO:0000313" key="2">
    <source>
        <dbReference type="EMBL" id="CAE0612530.1"/>
    </source>
</evidence>
<dbReference type="EMBL" id="HBIS01007097">
    <property type="protein sequence ID" value="CAE0612530.1"/>
    <property type="molecule type" value="Transcribed_RNA"/>
</dbReference>